<evidence type="ECO:0000313" key="6">
    <source>
        <dbReference type="Proteomes" id="UP001345963"/>
    </source>
</evidence>
<feature type="domain" description="Immunoglobulin" evidence="4">
    <location>
        <begin position="160"/>
        <end position="247"/>
    </location>
</feature>
<dbReference type="SUPFAM" id="SSF48726">
    <property type="entry name" value="Immunoglobulin"/>
    <property type="match status" value="2"/>
</dbReference>
<evidence type="ECO:0000256" key="1">
    <source>
        <dbReference type="ARBA" id="ARBA00004370"/>
    </source>
</evidence>
<organism evidence="5 6">
    <name type="scientific">Ataeniobius toweri</name>
    <dbReference type="NCBI Taxonomy" id="208326"/>
    <lineage>
        <taxon>Eukaryota</taxon>
        <taxon>Metazoa</taxon>
        <taxon>Chordata</taxon>
        <taxon>Craniata</taxon>
        <taxon>Vertebrata</taxon>
        <taxon>Euteleostomi</taxon>
        <taxon>Actinopterygii</taxon>
        <taxon>Neopterygii</taxon>
        <taxon>Teleostei</taxon>
        <taxon>Neoteleostei</taxon>
        <taxon>Acanthomorphata</taxon>
        <taxon>Ovalentaria</taxon>
        <taxon>Atherinomorphae</taxon>
        <taxon>Cyprinodontiformes</taxon>
        <taxon>Goodeidae</taxon>
        <taxon>Ataeniobius</taxon>
    </lineage>
</organism>
<dbReference type="InterPro" id="IPR003599">
    <property type="entry name" value="Ig_sub"/>
</dbReference>
<dbReference type="Pfam" id="PF07686">
    <property type="entry name" value="V-set"/>
    <property type="match status" value="1"/>
</dbReference>
<keyword evidence="3" id="KW-0393">Immunoglobulin domain</keyword>
<dbReference type="EMBL" id="JAHUTI010020664">
    <property type="protein sequence ID" value="MED6238965.1"/>
    <property type="molecule type" value="Genomic_DNA"/>
</dbReference>
<dbReference type="InterPro" id="IPR050504">
    <property type="entry name" value="IgSF_BTN/MOG"/>
</dbReference>
<reference evidence="5 6" key="1">
    <citation type="submission" date="2021-07" db="EMBL/GenBank/DDBJ databases">
        <authorList>
            <person name="Palmer J.M."/>
        </authorList>
    </citation>
    <scope>NUCLEOTIDE SEQUENCE [LARGE SCALE GENOMIC DNA]</scope>
    <source>
        <strain evidence="5 6">AT_MEX2019</strain>
        <tissue evidence="5">Muscle</tissue>
    </source>
</reference>
<protein>
    <recommendedName>
        <fullName evidence="4">Immunoglobulin domain-containing protein</fullName>
    </recommendedName>
</protein>
<sequence length="291" mass="32580">MKSHLNSQKVNTMEKVLMPLWLFLYLQCFLTGNLVGSFALPSGAHPVPIISMVGSQVVLPCSWKGSQKEMTPSACHIQWMSPPDTVFEQLGEDKWQAAEFEGRVEVPLEKLSSGDCSLIIKDVQIGDTGRYESFVVVDGVRSKSSRVFVQSVKLSVTDHKSQQSHKPGEDLVLELYTSHSFAVVFQSRNSSVWESLWKRGDKNTERLEKHPQFEQLTIKNLRSSDEGIYKVLDENDLSVSTVQLYVEENSSSFRIHQGHEKITADAAPTSSCSALLLMSVLLSCLQVLHLH</sequence>
<evidence type="ECO:0000313" key="5">
    <source>
        <dbReference type="EMBL" id="MED6238965.1"/>
    </source>
</evidence>
<dbReference type="InterPro" id="IPR013783">
    <property type="entry name" value="Ig-like_fold"/>
</dbReference>
<proteinExistence type="predicted"/>
<keyword evidence="2" id="KW-0472">Membrane</keyword>
<name>A0ABU7ANH7_9TELE</name>
<evidence type="ECO:0000256" key="3">
    <source>
        <dbReference type="ARBA" id="ARBA00023319"/>
    </source>
</evidence>
<keyword evidence="6" id="KW-1185">Reference proteome</keyword>
<dbReference type="InterPro" id="IPR013106">
    <property type="entry name" value="Ig_V-set"/>
</dbReference>
<accession>A0ABU7ANH7</accession>
<evidence type="ECO:0000259" key="4">
    <source>
        <dbReference type="SMART" id="SM00409"/>
    </source>
</evidence>
<comment type="subcellular location">
    <subcellularLocation>
        <location evidence="1">Membrane</location>
    </subcellularLocation>
</comment>
<dbReference type="SMART" id="SM00409">
    <property type="entry name" value="IG"/>
    <property type="match status" value="2"/>
</dbReference>
<dbReference type="Proteomes" id="UP001345963">
    <property type="component" value="Unassembled WGS sequence"/>
</dbReference>
<comment type="caution">
    <text evidence="5">The sequence shown here is derived from an EMBL/GenBank/DDBJ whole genome shotgun (WGS) entry which is preliminary data.</text>
</comment>
<evidence type="ECO:0000256" key="2">
    <source>
        <dbReference type="ARBA" id="ARBA00023136"/>
    </source>
</evidence>
<gene>
    <name evidence="5" type="ORF">ATANTOWER_032920</name>
</gene>
<feature type="domain" description="Immunoglobulin" evidence="4">
    <location>
        <begin position="46"/>
        <end position="150"/>
    </location>
</feature>
<dbReference type="Gene3D" id="2.60.40.10">
    <property type="entry name" value="Immunoglobulins"/>
    <property type="match status" value="2"/>
</dbReference>
<dbReference type="PANTHER" id="PTHR24100">
    <property type="entry name" value="BUTYROPHILIN"/>
    <property type="match status" value="1"/>
</dbReference>
<dbReference type="InterPro" id="IPR036179">
    <property type="entry name" value="Ig-like_dom_sf"/>
</dbReference>